<keyword evidence="3" id="KW-1185">Reference proteome</keyword>
<evidence type="ECO:0000256" key="1">
    <source>
        <dbReference type="SAM" id="MobiDB-lite"/>
    </source>
</evidence>
<dbReference type="EMBL" id="JAYWIO010000001">
    <property type="protein sequence ID" value="KAK7287280.1"/>
    <property type="molecule type" value="Genomic_DNA"/>
</dbReference>
<feature type="region of interest" description="Disordered" evidence="1">
    <location>
        <begin position="53"/>
        <end position="80"/>
    </location>
</feature>
<evidence type="ECO:0000313" key="3">
    <source>
        <dbReference type="Proteomes" id="UP001372338"/>
    </source>
</evidence>
<reference evidence="2 3" key="1">
    <citation type="submission" date="2024-01" db="EMBL/GenBank/DDBJ databases">
        <title>The genomes of 5 underutilized Papilionoideae crops provide insights into root nodulation and disease resistanc.</title>
        <authorList>
            <person name="Yuan L."/>
        </authorList>
    </citation>
    <scope>NUCLEOTIDE SEQUENCE [LARGE SCALE GENOMIC DNA]</scope>
    <source>
        <strain evidence="2">ZHUSHIDOU_FW_LH</strain>
        <tissue evidence="2">Leaf</tissue>
    </source>
</reference>
<accession>A0AAN9IVN2</accession>
<evidence type="ECO:0000313" key="2">
    <source>
        <dbReference type="EMBL" id="KAK7287280.1"/>
    </source>
</evidence>
<gene>
    <name evidence="2" type="ORF">RIF29_00484</name>
</gene>
<proteinExistence type="predicted"/>
<name>A0AAN9IVN2_CROPI</name>
<organism evidence="2 3">
    <name type="scientific">Crotalaria pallida</name>
    <name type="common">Smooth rattlebox</name>
    <name type="synonym">Crotalaria striata</name>
    <dbReference type="NCBI Taxonomy" id="3830"/>
    <lineage>
        <taxon>Eukaryota</taxon>
        <taxon>Viridiplantae</taxon>
        <taxon>Streptophyta</taxon>
        <taxon>Embryophyta</taxon>
        <taxon>Tracheophyta</taxon>
        <taxon>Spermatophyta</taxon>
        <taxon>Magnoliopsida</taxon>
        <taxon>eudicotyledons</taxon>
        <taxon>Gunneridae</taxon>
        <taxon>Pentapetalae</taxon>
        <taxon>rosids</taxon>
        <taxon>fabids</taxon>
        <taxon>Fabales</taxon>
        <taxon>Fabaceae</taxon>
        <taxon>Papilionoideae</taxon>
        <taxon>50 kb inversion clade</taxon>
        <taxon>genistoids sensu lato</taxon>
        <taxon>core genistoids</taxon>
        <taxon>Crotalarieae</taxon>
        <taxon>Crotalaria</taxon>
    </lineage>
</organism>
<dbReference type="Proteomes" id="UP001372338">
    <property type="component" value="Unassembled WGS sequence"/>
</dbReference>
<protein>
    <submittedName>
        <fullName evidence="2">Uncharacterized protein</fullName>
    </submittedName>
</protein>
<sequence>MSYKLPTSMSGSCLDEENPLLKKRKQVDIANRPESLERDSKLIKSTIKRDVPHHQKASIVAFPAPSPSTTTTAVSPPARG</sequence>
<comment type="caution">
    <text evidence="2">The sequence shown here is derived from an EMBL/GenBank/DDBJ whole genome shotgun (WGS) entry which is preliminary data.</text>
</comment>
<dbReference type="AlphaFoldDB" id="A0AAN9IVN2"/>
<feature type="compositionally biased region" description="Low complexity" evidence="1">
    <location>
        <begin position="67"/>
        <end position="80"/>
    </location>
</feature>